<feature type="transmembrane region" description="Helical" evidence="1">
    <location>
        <begin position="21"/>
        <end position="40"/>
    </location>
</feature>
<protein>
    <recommendedName>
        <fullName evidence="4">Glycosyltransferase RgtA/B/C/D-like domain-containing protein</fullName>
    </recommendedName>
</protein>
<keyword evidence="1" id="KW-1133">Transmembrane helix</keyword>
<reference evidence="2 3" key="1">
    <citation type="journal article" date="2016" name="Environ. Microbiol.">
        <title>Genomic resolution of a cold subsurface aquifer community provides metabolic insights for novel microbes adapted to high CO concentrations.</title>
        <authorList>
            <person name="Probst A.J."/>
            <person name="Castelle C.J."/>
            <person name="Singh A."/>
            <person name="Brown C.T."/>
            <person name="Anantharaman K."/>
            <person name="Sharon I."/>
            <person name="Hug L.A."/>
            <person name="Burstein D."/>
            <person name="Emerson J.B."/>
            <person name="Thomas B.C."/>
            <person name="Banfield J.F."/>
        </authorList>
    </citation>
    <scope>NUCLEOTIDE SEQUENCE [LARGE SCALE GENOMIC DNA]</scope>
    <source>
        <strain evidence="2">CG1_02_37_44</strain>
    </source>
</reference>
<feature type="transmembrane region" description="Helical" evidence="1">
    <location>
        <begin position="310"/>
        <end position="326"/>
    </location>
</feature>
<dbReference type="STRING" id="1805146.AUJ27_01100"/>
<feature type="transmembrane region" description="Helical" evidence="1">
    <location>
        <begin position="189"/>
        <end position="206"/>
    </location>
</feature>
<dbReference type="AlphaFoldDB" id="A0A1J4TCI9"/>
<evidence type="ECO:0000313" key="3">
    <source>
        <dbReference type="Proteomes" id="UP000183192"/>
    </source>
</evidence>
<dbReference type="Proteomes" id="UP000183192">
    <property type="component" value="Unassembled WGS sequence"/>
</dbReference>
<feature type="transmembrane region" description="Helical" evidence="1">
    <location>
        <begin position="338"/>
        <end position="360"/>
    </location>
</feature>
<feature type="transmembrane region" description="Helical" evidence="1">
    <location>
        <begin position="90"/>
        <end position="112"/>
    </location>
</feature>
<keyword evidence="1" id="KW-0472">Membrane</keyword>
<feature type="transmembrane region" description="Helical" evidence="1">
    <location>
        <begin position="280"/>
        <end position="303"/>
    </location>
</feature>
<keyword evidence="1" id="KW-0812">Transmembrane</keyword>
<feature type="transmembrane region" description="Helical" evidence="1">
    <location>
        <begin position="250"/>
        <end position="268"/>
    </location>
</feature>
<proteinExistence type="predicted"/>
<accession>A0A1J4TCI9</accession>
<evidence type="ECO:0000256" key="1">
    <source>
        <dbReference type="SAM" id="Phobius"/>
    </source>
</evidence>
<name>A0A1J4TCI9_9BACT</name>
<comment type="caution">
    <text evidence="2">The sequence shown here is derived from an EMBL/GenBank/DDBJ whole genome shotgun (WGS) entry which is preliminary data.</text>
</comment>
<sequence>MFFLFILLIFLFFTKKKIKINIFYVLVISVLVRALILLVFPKSQSEDLLSFLTSGEILISRKPIYPTLYFPFMPYLGLIVLKLKTIINPLIFLKIFFSLFDVTIVYLIYLISNSSQLALIYGLNPVTLLNTTIHGQFDTIPLFFLVLGVYLFIKKKEIFSILSLSMGIYTKTWPFLFSPLILRKLKNKWIFILAALFPLVSVLFYWKLNGVNPIQILIPIKNYRGLYGFWGITEITNFFWPKFDGSWIQLMRRIFLISFLIYSLTFQFKEMIKGISKQMLFFFIFTITFGVQWLTWLIPFLILSKVKYQKIFFSLATFYLALAYYHNVYNISLTGPTFYYLDSLRKVLGLAVWLIMILMFRQKNF</sequence>
<gene>
    <name evidence="2" type="ORF">AUJ27_01100</name>
</gene>
<feature type="transmembrane region" description="Helical" evidence="1">
    <location>
        <begin position="64"/>
        <end position="83"/>
    </location>
</feature>
<feature type="transmembrane region" description="Helical" evidence="1">
    <location>
        <begin position="132"/>
        <end position="153"/>
    </location>
</feature>
<evidence type="ECO:0008006" key="4">
    <source>
        <dbReference type="Google" id="ProtNLM"/>
    </source>
</evidence>
<dbReference type="EMBL" id="MNUU01000020">
    <property type="protein sequence ID" value="OIO08190.1"/>
    <property type="molecule type" value="Genomic_DNA"/>
</dbReference>
<evidence type="ECO:0000313" key="2">
    <source>
        <dbReference type="EMBL" id="OIO08190.1"/>
    </source>
</evidence>
<organism evidence="2 3">
    <name type="scientific">Candidatus Falkowbacteria bacterium CG1_02_37_44</name>
    <dbReference type="NCBI Taxonomy" id="1805146"/>
    <lineage>
        <taxon>Bacteria</taxon>
        <taxon>Candidatus Falkowiibacteriota</taxon>
    </lineage>
</organism>